<feature type="compositionally biased region" description="Low complexity" evidence="1">
    <location>
        <begin position="149"/>
        <end position="158"/>
    </location>
</feature>
<feature type="compositionally biased region" description="Basic and acidic residues" evidence="1">
    <location>
        <begin position="180"/>
        <end position="193"/>
    </location>
</feature>
<evidence type="ECO:0008006" key="4">
    <source>
        <dbReference type="Google" id="ProtNLM"/>
    </source>
</evidence>
<dbReference type="AlphaFoldDB" id="A0A9P9D9Q6"/>
<proteinExistence type="predicted"/>
<comment type="caution">
    <text evidence="2">The sequence shown here is derived from an EMBL/GenBank/DDBJ whole genome shotgun (WGS) entry which is preliminary data.</text>
</comment>
<feature type="region of interest" description="Disordered" evidence="1">
    <location>
        <begin position="1"/>
        <end position="67"/>
    </location>
</feature>
<keyword evidence="3" id="KW-1185">Reference proteome</keyword>
<feature type="compositionally biased region" description="Low complexity" evidence="1">
    <location>
        <begin position="16"/>
        <end position="27"/>
    </location>
</feature>
<name>A0A9P9D9Q6_9PLEO</name>
<dbReference type="Proteomes" id="UP000700596">
    <property type="component" value="Unassembled WGS sequence"/>
</dbReference>
<gene>
    <name evidence="2" type="ORF">B0J11DRAFT_540038</name>
</gene>
<organism evidence="2 3">
    <name type="scientific">Dendryphion nanum</name>
    <dbReference type="NCBI Taxonomy" id="256645"/>
    <lineage>
        <taxon>Eukaryota</taxon>
        <taxon>Fungi</taxon>
        <taxon>Dikarya</taxon>
        <taxon>Ascomycota</taxon>
        <taxon>Pezizomycotina</taxon>
        <taxon>Dothideomycetes</taxon>
        <taxon>Pleosporomycetidae</taxon>
        <taxon>Pleosporales</taxon>
        <taxon>Torulaceae</taxon>
        <taxon>Dendryphion</taxon>
    </lineage>
</organism>
<evidence type="ECO:0000256" key="1">
    <source>
        <dbReference type="SAM" id="MobiDB-lite"/>
    </source>
</evidence>
<evidence type="ECO:0000313" key="3">
    <source>
        <dbReference type="Proteomes" id="UP000700596"/>
    </source>
</evidence>
<dbReference type="EMBL" id="JAGMWT010000016">
    <property type="protein sequence ID" value="KAH7115179.1"/>
    <property type="molecule type" value="Genomic_DNA"/>
</dbReference>
<sequence>MSTLHPPEDAPPTYEAATGSSATGSTTPARVSTDGPRSPTARNGIPPERRRSMEDEHRPLPPGWVRQFDTIEQHQFFVDTRANPPRSIWVHPYDDPEFLETLPPSERKKHSRLHRSVTLEDLAAEDTDDETHSANPRSQPRTSGGGGASNSNTRTSTSPEPTGLHKFGRKMKDKLTSSTHTDRENARLQRAEQERRAYQAHLRARAAMLRALETGEPQFLCKDQRGRDVYVEPPPQRGPFGGYYGGRGVSHGAYGYSPYGGSGPYGNPNVRYLRPSMPYGRPMGYGYGGGIGAPVAAGFLGGAVMGGLLF</sequence>
<feature type="region of interest" description="Disordered" evidence="1">
    <location>
        <begin position="80"/>
        <end position="193"/>
    </location>
</feature>
<accession>A0A9P9D9Q6</accession>
<protein>
    <recommendedName>
        <fullName evidence="4">WW domain-containing protein</fullName>
    </recommendedName>
</protein>
<dbReference type="OrthoDB" id="2367685at2759"/>
<reference evidence="2" key="1">
    <citation type="journal article" date="2021" name="Nat. Commun.">
        <title>Genetic determinants of endophytism in the Arabidopsis root mycobiome.</title>
        <authorList>
            <person name="Mesny F."/>
            <person name="Miyauchi S."/>
            <person name="Thiergart T."/>
            <person name="Pickel B."/>
            <person name="Atanasova L."/>
            <person name="Karlsson M."/>
            <person name="Huettel B."/>
            <person name="Barry K.W."/>
            <person name="Haridas S."/>
            <person name="Chen C."/>
            <person name="Bauer D."/>
            <person name="Andreopoulos W."/>
            <person name="Pangilinan J."/>
            <person name="LaButti K."/>
            <person name="Riley R."/>
            <person name="Lipzen A."/>
            <person name="Clum A."/>
            <person name="Drula E."/>
            <person name="Henrissat B."/>
            <person name="Kohler A."/>
            <person name="Grigoriev I.V."/>
            <person name="Martin F.M."/>
            <person name="Hacquard S."/>
        </authorList>
    </citation>
    <scope>NUCLEOTIDE SEQUENCE</scope>
    <source>
        <strain evidence="2">MPI-CAGE-CH-0243</strain>
    </source>
</reference>
<feature type="compositionally biased region" description="Basic and acidic residues" evidence="1">
    <location>
        <begin position="47"/>
        <end position="59"/>
    </location>
</feature>
<evidence type="ECO:0000313" key="2">
    <source>
        <dbReference type="EMBL" id="KAH7115179.1"/>
    </source>
</evidence>